<feature type="chain" id="PRO_5047499698" evidence="1">
    <location>
        <begin position="19"/>
        <end position="364"/>
    </location>
</feature>
<dbReference type="InterPro" id="IPR012938">
    <property type="entry name" value="Glc/Sorbosone_DH"/>
</dbReference>
<accession>A0ABV7TMT1</accession>
<dbReference type="GO" id="GO:0016491">
    <property type="term" value="F:oxidoreductase activity"/>
    <property type="evidence" value="ECO:0007669"/>
    <property type="project" value="UniProtKB-KW"/>
</dbReference>
<comment type="caution">
    <text evidence="3">The sequence shown here is derived from an EMBL/GenBank/DDBJ whole genome shotgun (WGS) entry which is preliminary data.</text>
</comment>
<dbReference type="Proteomes" id="UP001595629">
    <property type="component" value="Unassembled WGS sequence"/>
</dbReference>
<keyword evidence="3" id="KW-0560">Oxidoreductase</keyword>
<dbReference type="RefSeq" id="WP_386737830.1">
    <property type="nucleotide sequence ID" value="NZ_JBHRXI010000049.1"/>
</dbReference>
<dbReference type="InterPro" id="IPR011041">
    <property type="entry name" value="Quinoprot_gluc/sorb_DH_b-prop"/>
</dbReference>
<evidence type="ECO:0000259" key="2">
    <source>
        <dbReference type="Pfam" id="PF07995"/>
    </source>
</evidence>
<dbReference type="SUPFAM" id="SSF50952">
    <property type="entry name" value="Soluble quinoprotein glucose dehydrogenase"/>
    <property type="match status" value="1"/>
</dbReference>
<evidence type="ECO:0000313" key="4">
    <source>
        <dbReference type="Proteomes" id="UP001595629"/>
    </source>
</evidence>
<dbReference type="EC" id="1.1.5.-" evidence="3"/>
<reference evidence="4" key="1">
    <citation type="journal article" date="2019" name="Int. J. Syst. Evol. Microbiol.">
        <title>The Global Catalogue of Microorganisms (GCM) 10K type strain sequencing project: providing services to taxonomists for standard genome sequencing and annotation.</title>
        <authorList>
            <consortium name="The Broad Institute Genomics Platform"/>
            <consortium name="The Broad Institute Genome Sequencing Center for Infectious Disease"/>
            <person name="Wu L."/>
            <person name="Ma J."/>
        </authorList>
    </citation>
    <scope>NUCLEOTIDE SEQUENCE [LARGE SCALE GENOMIC DNA]</scope>
    <source>
        <strain evidence="4">KCTC 42911</strain>
    </source>
</reference>
<dbReference type="Pfam" id="PF07995">
    <property type="entry name" value="GSDH"/>
    <property type="match status" value="1"/>
</dbReference>
<protein>
    <submittedName>
        <fullName evidence="3">PQQ-dependent sugar dehydrogenase</fullName>
        <ecNumber evidence="3">1.1.5.-</ecNumber>
    </submittedName>
</protein>
<dbReference type="Gene3D" id="2.120.10.30">
    <property type="entry name" value="TolB, C-terminal domain"/>
    <property type="match status" value="1"/>
</dbReference>
<feature type="domain" description="Glucose/Sorbosone dehydrogenase" evidence="2">
    <location>
        <begin position="37"/>
        <end position="356"/>
    </location>
</feature>
<dbReference type="InterPro" id="IPR011042">
    <property type="entry name" value="6-blade_b-propeller_TolB-like"/>
</dbReference>
<dbReference type="PANTHER" id="PTHR19328">
    <property type="entry name" value="HEDGEHOG-INTERACTING PROTEIN"/>
    <property type="match status" value="1"/>
</dbReference>
<evidence type="ECO:0000256" key="1">
    <source>
        <dbReference type="SAM" id="SignalP"/>
    </source>
</evidence>
<name>A0ABV7TMT1_9RHOB</name>
<evidence type="ECO:0000313" key="3">
    <source>
        <dbReference type="EMBL" id="MFC3616518.1"/>
    </source>
</evidence>
<sequence length="364" mass="39649">MRILVVLILFAWTGIVQAQTISTDAGPARVERVIDGLDVPWAIDFLPDGSVLVTELSGELLLWRDGETQTVSGVPRVWARGQGGLLDVMVPRDFSRTQEIFLTYAKDHSNGAATAVAVARLSTEGARLENARTIFEASSGNSGGRHFGSRVIEAPDGKLFVTIGERGDRPSAQDLSRHNGSVIRVNRDGTVPSDNPFTGQSGAQPEIWSFGHRNPQGASFDKRGGLWVVEHGARGGDEVNRVQKGYNYGWPVISYGRHYSGAKIGEGTSKPGMEQPEFYWDPSIAPSGMTVYSGKLWPEWRGDLLVGSLKFDMISRLSGSPLREVERIEADETLRIRDVVEAPDGAIWFASEGQGAVFRITPAN</sequence>
<proteinExistence type="predicted"/>
<organism evidence="3 4">
    <name type="scientific">Lutimaribacter marinistellae</name>
    <dbReference type="NCBI Taxonomy" id="1820329"/>
    <lineage>
        <taxon>Bacteria</taxon>
        <taxon>Pseudomonadati</taxon>
        <taxon>Pseudomonadota</taxon>
        <taxon>Alphaproteobacteria</taxon>
        <taxon>Rhodobacterales</taxon>
        <taxon>Roseobacteraceae</taxon>
        <taxon>Lutimaribacter</taxon>
    </lineage>
</organism>
<dbReference type="PANTHER" id="PTHR19328:SF75">
    <property type="entry name" value="ALDOSE SUGAR DEHYDROGENASE YLII"/>
    <property type="match status" value="1"/>
</dbReference>
<dbReference type="EMBL" id="JBHRXI010000049">
    <property type="protein sequence ID" value="MFC3616518.1"/>
    <property type="molecule type" value="Genomic_DNA"/>
</dbReference>
<keyword evidence="1" id="KW-0732">Signal</keyword>
<keyword evidence="4" id="KW-1185">Reference proteome</keyword>
<feature type="signal peptide" evidence="1">
    <location>
        <begin position="1"/>
        <end position="18"/>
    </location>
</feature>
<gene>
    <name evidence="3" type="ORF">ACFORG_22475</name>
</gene>